<proteinExistence type="predicted"/>
<evidence type="ECO:0000313" key="3">
    <source>
        <dbReference type="Proteomes" id="UP001211065"/>
    </source>
</evidence>
<organism evidence="2 3">
    <name type="scientific">Clydaea vesicula</name>
    <dbReference type="NCBI Taxonomy" id="447962"/>
    <lineage>
        <taxon>Eukaryota</taxon>
        <taxon>Fungi</taxon>
        <taxon>Fungi incertae sedis</taxon>
        <taxon>Chytridiomycota</taxon>
        <taxon>Chytridiomycota incertae sedis</taxon>
        <taxon>Chytridiomycetes</taxon>
        <taxon>Lobulomycetales</taxon>
        <taxon>Lobulomycetaceae</taxon>
        <taxon>Clydaea</taxon>
    </lineage>
</organism>
<evidence type="ECO:0000256" key="1">
    <source>
        <dbReference type="SAM" id="MobiDB-lite"/>
    </source>
</evidence>
<name>A0AAD5XRP5_9FUNG</name>
<feature type="non-terminal residue" evidence="2">
    <location>
        <position position="1"/>
    </location>
</feature>
<feature type="region of interest" description="Disordered" evidence="1">
    <location>
        <begin position="112"/>
        <end position="131"/>
    </location>
</feature>
<feature type="non-terminal residue" evidence="2">
    <location>
        <position position="234"/>
    </location>
</feature>
<sequence>HNKDAHECVSCIKKGIPCIYRENVKKRGPKAMETTISTTLPSTNLISSNNLIALTTKPTALTSTKLTEPALPKCNCNCKPTSIPITNDLLFEDSLSISPTLTYQQSILNSPSSTYQSPVNSPSSTYQSIPNSPSSVTEIDTFLDSHQKHHFDPCSTLDFTDSPASYNNNPFFFPSRYQNKESFLKQDSSIYVNESKILSNSPHYQHHKNSSLVYNNSKPGVFNEFAIEQYLLDI</sequence>
<gene>
    <name evidence="2" type="ORF">HK099_003362</name>
</gene>
<comment type="caution">
    <text evidence="2">The sequence shown here is derived from an EMBL/GenBank/DDBJ whole genome shotgun (WGS) entry which is preliminary data.</text>
</comment>
<dbReference type="EMBL" id="JADGJW010002201">
    <property type="protein sequence ID" value="KAJ3199050.1"/>
    <property type="molecule type" value="Genomic_DNA"/>
</dbReference>
<dbReference type="AlphaFoldDB" id="A0AAD5XRP5"/>
<evidence type="ECO:0000313" key="2">
    <source>
        <dbReference type="EMBL" id="KAJ3199050.1"/>
    </source>
</evidence>
<protein>
    <submittedName>
        <fullName evidence="2">Uncharacterized protein</fullName>
    </submittedName>
</protein>
<keyword evidence="3" id="KW-1185">Reference proteome</keyword>
<accession>A0AAD5XRP5</accession>
<reference evidence="2" key="1">
    <citation type="submission" date="2020-05" db="EMBL/GenBank/DDBJ databases">
        <title>Phylogenomic resolution of chytrid fungi.</title>
        <authorList>
            <person name="Stajich J.E."/>
            <person name="Amses K."/>
            <person name="Simmons R."/>
            <person name="Seto K."/>
            <person name="Myers J."/>
            <person name="Bonds A."/>
            <person name="Quandt C.A."/>
            <person name="Barry K."/>
            <person name="Liu P."/>
            <person name="Grigoriev I."/>
            <person name="Longcore J.E."/>
            <person name="James T.Y."/>
        </authorList>
    </citation>
    <scope>NUCLEOTIDE SEQUENCE</scope>
    <source>
        <strain evidence="2">JEL0476</strain>
    </source>
</reference>
<dbReference type="Proteomes" id="UP001211065">
    <property type="component" value="Unassembled WGS sequence"/>
</dbReference>